<organism evidence="2 3">
    <name type="scientific">Halocaridina rubra</name>
    <name type="common">Hawaiian red shrimp</name>
    <dbReference type="NCBI Taxonomy" id="373956"/>
    <lineage>
        <taxon>Eukaryota</taxon>
        <taxon>Metazoa</taxon>
        <taxon>Ecdysozoa</taxon>
        <taxon>Arthropoda</taxon>
        <taxon>Crustacea</taxon>
        <taxon>Multicrustacea</taxon>
        <taxon>Malacostraca</taxon>
        <taxon>Eumalacostraca</taxon>
        <taxon>Eucarida</taxon>
        <taxon>Decapoda</taxon>
        <taxon>Pleocyemata</taxon>
        <taxon>Caridea</taxon>
        <taxon>Atyoidea</taxon>
        <taxon>Atyidae</taxon>
        <taxon>Halocaridina</taxon>
    </lineage>
</organism>
<protein>
    <recommendedName>
        <fullName evidence="4">Secreted protein</fullName>
    </recommendedName>
</protein>
<feature type="signal peptide" evidence="1">
    <location>
        <begin position="1"/>
        <end position="21"/>
    </location>
</feature>
<dbReference type="AlphaFoldDB" id="A0AAN8ZZI8"/>
<dbReference type="Proteomes" id="UP001381693">
    <property type="component" value="Unassembled WGS sequence"/>
</dbReference>
<evidence type="ECO:0000313" key="3">
    <source>
        <dbReference type="Proteomes" id="UP001381693"/>
    </source>
</evidence>
<proteinExistence type="predicted"/>
<feature type="non-terminal residue" evidence="2">
    <location>
        <position position="1"/>
    </location>
</feature>
<evidence type="ECO:0008006" key="4">
    <source>
        <dbReference type="Google" id="ProtNLM"/>
    </source>
</evidence>
<reference evidence="2 3" key="1">
    <citation type="submission" date="2023-11" db="EMBL/GenBank/DDBJ databases">
        <title>Halocaridina rubra genome assembly.</title>
        <authorList>
            <person name="Smith C."/>
        </authorList>
    </citation>
    <scope>NUCLEOTIDE SEQUENCE [LARGE SCALE GENOMIC DNA]</scope>
    <source>
        <strain evidence="2">EP-1</strain>
        <tissue evidence="2">Whole</tissue>
    </source>
</reference>
<gene>
    <name evidence="2" type="ORF">SK128_026856</name>
</gene>
<name>A0AAN8ZZI8_HALRR</name>
<keyword evidence="1" id="KW-0732">Signal</keyword>
<evidence type="ECO:0000256" key="1">
    <source>
        <dbReference type="SAM" id="SignalP"/>
    </source>
</evidence>
<comment type="caution">
    <text evidence="2">The sequence shown here is derived from an EMBL/GenBank/DDBJ whole genome shotgun (WGS) entry which is preliminary data.</text>
</comment>
<keyword evidence="3" id="KW-1185">Reference proteome</keyword>
<evidence type="ECO:0000313" key="2">
    <source>
        <dbReference type="EMBL" id="KAK7074571.1"/>
    </source>
</evidence>
<accession>A0AAN8ZZI8</accession>
<sequence length="75" mass="8210">LAVILTLVLLFMAALTEYAEALPKPSASADPSPAPKADPWRPSYGGYYSGSYYQPHYPRGYGYGYNGYGSFGGYW</sequence>
<feature type="chain" id="PRO_5042963059" description="Secreted protein" evidence="1">
    <location>
        <begin position="22"/>
        <end position="75"/>
    </location>
</feature>
<dbReference type="EMBL" id="JAXCGZ010011531">
    <property type="protein sequence ID" value="KAK7074571.1"/>
    <property type="molecule type" value="Genomic_DNA"/>
</dbReference>